<name>A0AA37WZQ9_9RHOB</name>
<dbReference type="Proteomes" id="UP001157355">
    <property type="component" value="Unassembled WGS sequence"/>
</dbReference>
<evidence type="ECO:0000313" key="1">
    <source>
        <dbReference type="EMBL" id="GLS86582.1"/>
    </source>
</evidence>
<protein>
    <submittedName>
        <fullName evidence="1">Uncharacterized protein</fullName>
    </submittedName>
</protein>
<reference evidence="1 2" key="1">
    <citation type="journal article" date="2014" name="Int. J. Syst. Evol. Microbiol.">
        <title>Complete genome sequence of Corynebacterium casei LMG S-19264T (=DSM 44701T), isolated from a smear-ripened cheese.</title>
        <authorList>
            <consortium name="US DOE Joint Genome Institute (JGI-PGF)"/>
            <person name="Walter F."/>
            <person name="Albersmeier A."/>
            <person name="Kalinowski J."/>
            <person name="Ruckert C."/>
        </authorList>
    </citation>
    <scope>NUCLEOTIDE SEQUENCE [LARGE SCALE GENOMIC DNA]</scope>
    <source>
        <strain evidence="1 2">NBRC 111766</strain>
    </source>
</reference>
<comment type="caution">
    <text evidence="1">The sequence shown here is derived from an EMBL/GenBank/DDBJ whole genome shotgun (WGS) entry which is preliminary data.</text>
</comment>
<dbReference type="RefSeq" id="WP_284324802.1">
    <property type="nucleotide sequence ID" value="NZ_BSPP01000005.1"/>
</dbReference>
<organism evidence="1 2">
    <name type="scientific">Cypionkella aquatica</name>
    <dbReference type="NCBI Taxonomy" id="1756042"/>
    <lineage>
        <taxon>Bacteria</taxon>
        <taxon>Pseudomonadati</taxon>
        <taxon>Pseudomonadota</taxon>
        <taxon>Alphaproteobacteria</taxon>
        <taxon>Rhodobacterales</taxon>
        <taxon>Paracoccaceae</taxon>
        <taxon>Cypionkella</taxon>
    </lineage>
</organism>
<dbReference type="AlphaFoldDB" id="A0AA37WZQ9"/>
<keyword evidence="2" id="KW-1185">Reference proteome</keyword>
<sequence length="160" mass="17698">MRGGQKEPLYRRVNTRTHGVHHGGGEARWARNTKAAASDESLRGSMHAGQKHGLDYTPLYRFLISKLGQDWDAVRAEAVARLDRAEPIYHLVARSEAEERDVVRLGESSYWSGLRISDANVLEKVAPDLGLDDMVPSCACCTHTFNGARFTQVFAADSEG</sequence>
<accession>A0AA37WZQ9</accession>
<gene>
    <name evidence="1" type="ORF">GCM10010873_15560</name>
</gene>
<evidence type="ECO:0000313" key="2">
    <source>
        <dbReference type="Proteomes" id="UP001157355"/>
    </source>
</evidence>
<proteinExistence type="predicted"/>
<dbReference type="EMBL" id="BSPP01000005">
    <property type="protein sequence ID" value="GLS86582.1"/>
    <property type="molecule type" value="Genomic_DNA"/>
</dbReference>